<dbReference type="GO" id="GO:0005886">
    <property type="term" value="C:plasma membrane"/>
    <property type="evidence" value="ECO:0007669"/>
    <property type="project" value="UniProtKB-SubCell"/>
</dbReference>
<feature type="transmembrane region" description="Helical" evidence="7">
    <location>
        <begin position="192"/>
        <end position="212"/>
    </location>
</feature>
<dbReference type="AlphaFoldDB" id="A0A1G9DSU6"/>
<dbReference type="InterPro" id="IPR000515">
    <property type="entry name" value="MetI-like"/>
</dbReference>
<proteinExistence type="inferred from homology"/>
<accession>A0A1G9DSU6</accession>
<protein>
    <submittedName>
        <fullName evidence="8">Sugar ABC transporter permease</fullName>
    </submittedName>
</protein>
<sequence length="330" mass="37077">MYWEEIELEKTLGPGGEIRAVQRDKKNISKWEKLKKQLRRDKWMYLLLLPGIIMTFIFKYVPMYGAVIAFKDYNPMLGILESPWVGLDHFREFISSPNFTLLLSNTLKISIYGLLLGFFPPIILALSLNQIINKKIKQKIQLILYAPNFISVVIIVGMLFLFLSANGPINGLVEKVTGQPIMFMSNPAYFRTIYILSGIWQGIGWSSILYTATLAGVSTDLYEAANIDGANILQKIWHIDLPALRPVMVISFILAAGGIMNVGYEKAYLMQTSMNIPASEIISTYVYKVGLQSGDYAYSAAVGLFNMIINVVLLLIVNNITKRLNDGQGL</sequence>
<dbReference type="InterPro" id="IPR035906">
    <property type="entry name" value="MetI-like_sf"/>
</dbReference>
<dbReference type="RefSeq" id="WP_005233042.1">
    <property type="nucleotide sequence ID" value="NZ_BJMG01000020.1"/>
</dbReference>
<dbReference type="SUPFAM" id="SSF161098">
    <property type="entry name" value="MetI-like"/>
    <property type="match status" value="1"/>
</dbReference>
<keyword evidence="4 7" id="KW-0812">Transmembrane</keyword>
<dbReference type="Proteomes" id="UP000286288">
    <property type="component" value="Unassembled WGS sequence"/>
</dbReference>
<feature type="transmembrane region" description="Helical" evidence="7">
    <location>
        <begin position="140"/>
        <end position="163"/>
    </location>
</feature>
<keyword evidence="5 7" id="KW-1133">Transmembrane helix</keyword>
<dbReference type="PROSITE" id="PS50928">
    <property type="entry name" value="ABC_TM1"/>
    <property type="match status" value="1"/>
</dbReference>
<keyword evidence="3" id="KW-1003">Cell membrane</keyword>
<feature type="transmembrane region" description="Helical" evidence="7">
    <location>
        <begin position="43"/>
        <end position="61"/>
    </location>
</feature>
<evidence type="ECO:0000256" key="5">
    <source>
        <dbReference type="ARBA" id="ARBA00022989"/>
    </source>
</evidence>
<dbReference type="Pfam" id="PF00528">
    <property type="entry name" value="BPD_transp_1"/>
    <property type="match status" value="1"/>
</dbReference>
<feature type="transmembrane region" description="Helical" evidence="7">
    <location>
        <begin position="243"/>
        <end position="264"/>
    </location>
</feature>
<evidence type="ECO:0000256" key="1">
    <source>
        <dbReference type="ARBA" id="ARBA00004651"/>
    </source>
</evidence>
<evidence type="ECO:0000256" key="3">
    <source>
        <dbReference type="ARBA" id="ARBA00022475"/>
    </source>
</evidence>
<comment type="similarity">
    <text evidence="7">Belongs to the binding-protein-dependent transport system permease family.</text>
</comment>
<feature type="transmembrane region" description="Helical" evidence="7">
    <location>
        <begin position="296"/>
        <end position="317"/>
    </location>
</feature>
<evidence type="ECO:0000256" key="2">
    <source>
        <dbReference type="ARBA" id="ARBA00022448"/>
    </source>
</evidence>
<evidence type="ECO:0000313" key="8">
    <source>
        <dbReference type="EMBL" id="RHK03110.1"/>
    </source>
</evidence>
<comment type="caution">
    <text evidence="8">The sequence shown here is derived from an EMBL/GenBank/DDBJ whole genome shotgun (WGS) entry which is preliminary data.</text>
</comment>
<evidence type="ECO:0000256" key="4">
    <source>
        <dbReference type="ARBA" id="ARBA00022692"/>
    </source>
</evidence>
<dbReference type="Gene3D" id="1.10.3720.10">
    <property type="entry name" value="MetI-like"/>
    <property type="match status" value="1"/>
</dbReference>
<reference evidence="8 9" key="1">
    <citation type="submission" date="2018-08" db="EMBL/GenBank/DDBJ databases">
        <title>A genome reference for cultivated species of the human gut microbiota.</title>
        <authorList>
            <person name="Zou Y."/>
            <person name="Xue W."/>
            <person name="Luo G."/>
        </authorList>
    </citation>
    <scope>NUCLEOTIDE SEQUENCE [LARGE SCALE GENOMIC DNA]</scope>
    <source>
        <strain evidence="8 9">AF48-16</strain>
    </source>
</reference>
<dbReference type="PANTHER" id="PTHR43227">
    <property type="entry name" value="BLL4140 PROTEIN"/>
    <property type="match status" value="1"/>
</dbReference>
<evidence type="ECO:0000256" key="6">
    <source>
        <dbReference type="ARBA" id="ARBA00023136"/>
    </source>
</evidence>
<name>A0A1G9DSU6_ENTCA</name>
<evidence type="ECO:0000256" key="7">
    <source>
        <dbReference type="RuleBase" id="RU363032"/>
    </source>
</evidence>
<evidence type="ECO:0000313" key="9">
    <source>
        <dbReference type="Proteomes" id="UP000286288"/>
    </source>
</evidence>
<dbReference type="CDD" id="cd06261">
    <property type="entry name" value="TM_PBP2"/>
    <property type="match status" value="1"/>
</dbReference>
<dbReference type="OrthoDB" id="9785836at2"/>
<feature type="transmembrane region" description="Helical" evidence="7">
    <location>
        <begin position="109"/>
        <end position="128"/>
    </location>
</feature>
<dbReference type="GeneID" id="83457694"/>
<dbReference type="InterPro" id="IPR050809">
    <property type="entry name" value="UgpAE/MalFG_permease"/>
</dbReference>
<comment type="subcellular location">
    <subcellularLocation>
        <location evidence="1 7">Cell membrane</location>
        <topology evidence="1 7">Multi-pass membrane protein</topology>
    </subcellularLocation>
</comment>
<keyword evidence="2 7" id="KW-0813">Transport</keyword>
<dbReference type="EMBL" id="QRMZ01000039">
    <property type="protein sequence ID" value="RHK03110.1"/>
    <property type="molecule type" value="Genomic_DNA"/>
</dbReference>
<dbReference type="GO" id="GO:0055085">
    <property type="term" value="P:transmembrane transport"/>
    <property type="evidence" value="ECO:0007669"/>
    <property type="project" value="InterPro"/>
</dbReference>
<gene>
    <name evidence="8" type="ORF">DW084_17640</name>
</gene>
<organism evidence="8 9">
    <name type="scientific">Enterococcus casseliflavus</name>
    <name type="common">Enterococcus flavescens</name>
    <dbReference type="NCBI Taxonomy" id="37734"/>
    <lineage>
        <taxon>Bacteria</taxon>
        <taxon>Bacillati</taxon>
        <taxon>Bacillota</taxon>
        <taxon>Bacilli</taxon>
        <taxon>Lactobacillales</taxon>
        <taxon>Enterococcaceae</taxon>
        <taxon>Enterococcus</taxon>
    </lineage>
</organism>
<keyword evidence="6 7" id="KW-0472">Membrane</keyword>
<dbReference type="PANTHER" id="PTHR43227:SF11">
    <property type="entry name" value="BLL4140 PROTEIN"/>
    <property type="match status" value="1"/>
</dbReference>